<proteinExistence type="predicted"/>
<comment type="caution">
    <text evidence="2">The sequence shown here is derived from an EMBL/GenBank/DDBJ whole genome shotgun (WGS) entry which is preliminary data.</text>
</comment>
<feature type="non-terminal residue" evidence="2">
    <location>
        <position position="170"/>
    </location>
</feature>
<feature type="region of interest" description="Disordered" evidence="1">
    <location>
        <begin position="96"/>
        <end position="115"/>
    </location>
</feature>
<evidence type="ECO:0000313" key="3">
    <source>
        <dbReference type="Proteomes" id="UP001204953"/>
    </source>
</evidence>
<keyword evidence="3" id="KW-1185">Reference proteome</keyword>
<feature type="compositionally biased region" description="Basic and acidic residues" evidence="1">
    <location>
        <begin position="161"/>
        <end position="170"/>
    </location>
</feature>
<protein>
    <submittedName>
        <fullName evidence="2">Uncharacterized protein</fullName>
    </submittedName>
</protein>
<reference evidence="2" key="1">
    <citation type="submission" date="2022-06" db="EMBL/GenBank/DDBJ databases">
        <title>New cyanobacteria of genus Symplocastrum in benthos of Lake Baikal.</title>
        <authorList>
            <person name="Sorokovikova E."/>
            <person name="Tikhonova I."/>
            <person name="Krasnopeev A."/>
            <person name="Evseev P."/>
            <person name="Gladkikh A."/>
            <person name="Belykh O."/>
        </authorList>
    </citation>
    <scope>NUCLEOTIDE SEQUENCE</scope>
    <source>
        <strain evidence="2">BBK-W-15</strain>
    </source>
</reference>
<sequence>MGLRRSINRKRSQQKPSPPNPEILQTRPFSNGKLARKSRLPTTAETLQPRPFAPRQPKPAPSQERSDIQAQLEAGEKFGYNAASIPSFAPSEASPIQAKLTIGEPGDPYEQEADQVAAQVVSQINSPQTQESAPSGTVQREDMVKEDEEPVQTKLEISAIQRDEMPPEEE</sequence>
<feature type="compositionally biased region" description="Polar residues" evidence="1">
    <location>
        <begin position="120"/>
        <end position="138"/>
    </location>
</feature>
<dbReference type="Proteomes" id="UP001204953">
    <property type="component" value="Unassembled WGS sequence"/>
</dbReference>
<dbReference type="EMBL" id="JAMZMM010000118">
    <property type="protein sequence ID" value="MCP2729470.1"/>
    <property type="molecule type" value="Genomic_DNA"/>
</dbReference>
<feature type="region of interest" description="Disordered" evidence="1">
    <location>
        <begin position="1"/>
        <end position="77"/>
    </location>
</feature>
<dbReference type="AlphaFoldDB" id="A0AAE3GRM6"/>
<feature type="compositionally biased region" description="Pro residues" evidence="1">
    <location>
        <begin position="51"/>
        <end position="60"/>
    </location>
</feature>
<gene>
    <name evidence="2" type="ORF">NJ959_13515</name>
</gene>
<feature type="region of interest" description="Disordered" evidence="1">
    <location>
        <begin position="120"/>
        <end position="170"/>
    </location>
</feature>
<organism evidence="2 3">
    <name type="scientific">Limnofasciculus baicalensis BBK-W-15</name>
    <dbReference type="NCBI Taxonomy" id="2699891"/>
    <lineage>
        <taxon>Bacteria</taxon>
        <taxon>Bacillati</taxon>
        <taxon>Cyanobacteriota</taxon>
        <taxon>Cyanophyceae</taxon>
        <taxon>Coleofasciculales</taxon>
        <taxon>Coleofasciculaceae</taxon>
        <taxon>Limnofasciculus</taxon>
        <taxon>Limnofasciculus baicalensis</taxon>
    </lineage>
</organism>
<evidence type="ECO:0000256" key="1">
    <source>
        <dbReference type="SAM" id="MobiDB-lite"/>
    </source>
</evidence>
<feature type="compositionally biased region" description="Basic residues" evidence="1">
    <location>
        <begin position="1"/>
        <end position="13"/>
    </location>
</feature>
<accession>A0AAE3GRM6</accession>
<name>A0AAE3GRM6_9CYAN</name>
<evidence type="ECO:0000313" key="2">
    <source>
        <dbReference type="EMBL" id="MCP2729470.1"/>
    </source>
</evidence>